<keyword evidence="4 7" id="KW-0812">Transmembrane</keyword>
<dbReference type="PANTHER" id="PTHR30086:SF14">
    <property type="entry name" value="HOMOSERINE_HOMOSERINE LACTONE EFFLUX PROTEIN"/>
    <property type="match status" value="1"/>
</dbReference>
<evidence type="ECO:0000256" key="5">
    <source>
        <dbReference type="ARBA" id="ARBA00022989"/>
    </source>
</evidence>
<accession>A0ABS8D6S0</accession>
<dbReference type="Pfam" id="PF01810">
    <property type="entry name" value="LysE"/>
    <property type="match status" value="1"/>
</dbReference>
<comment type="similarity">
    <text evidence="2">Belongs to the Rht family.</text>
</comment>
<keyword evidence="6 7" id="KW-0472">Membrane</keyword>
<evidence type="ECO:0000256" key="2">
    <source>
        <dbReference type="ARBA" id="ARBA00007928"/>
    </source>
</evidence>
<dbReference type="InterPro" id="IPR001123">
    <property type="entry name" value="LeuE-type"/>
</dbReference>
<dbReference type="RefSeq" id="WP_227180671.1">
    <property type="nucleotide sequence ID" value="NZ_JAJBZT010000005.1"/>
</dbReference>
<evidence type="ECO:0000313" key="8">
    <source>
        <dbReference type="EMBL" id="MCB6183889.1"/>
    </source>
</evidence>
<feature type="transmembrane region" description="Helical" evidence="7">
    <location>
        <begin position="6"/>
        <end position="28"/>
    </location>
</feature>
<sequence>MKVETWWLFLMTTFVISATPGPNMLLVMTHSVRHGFKDSMATMLGCMTALLIMLSISAAGLGALLEAWPVVFDTLRWIGAAYLAWLGYKCWRSPVPADGSTEASTQFTPSKRSKSALFKQGFLIASSNPKALVFAAAFFPQFIDTHHPALGQFSILLTTFAVVEVAWYFVYAASGRKVAVHLQKAPIIKLFNRVTGGVFMGFGVAMAAVKH</sequence>
<feature type="transmembrane region" description="Helical" evidence="7">
    <location>
        <begin position="149"/>
        <end position="170"/>
    </location>
</feature>
<gene>
    <name evidence="8" type="ORF">LIN78_10070</name>
</gene>
<evidence type="ECO:0000256" key="3">
    <source>
        <dbReference type="ARBA" id="ARBA00022475"/>
    </source>
</evidence>
<comment type="subcellular location">
    <subcellularLocation>
        <location evidence="1">Cell membrane</location>
        <topology evidence="1">Multi-pass membrane protein</topology>
    </subcellularLocation>
</comment>
<dbReference type="Proteomes" id="UP001165395">
    <property type="component" value="Unassembled WGS sequence"/>
</dbReference>
<feature type="transmembrane region" description="Helical" evidence="7">
    <location>
        <begin position="121"/>
        <end position="143"/>
    </location>
</feature>
<dbReference type="EMBL" id="JAJBZT010000005">
    <property type="protein sequence ID" value="MCB6183889.1"/>
    <property type="molecule type" value="Genomic_DNA"/>
</dbReference>
<dbReference type="PIRSF" id="PIRSF006324">
    <property type="entry name" value="LeuE"/>
    <property type="match status" value="1"/>
</dbReference>
<keyword evidence="3" id="KW-1003">Cell membrane</keyword>
<name>A0ABS8D6S0_9NEIS</name>
<keyword evidence="5 7" id="KW-1133">Transmembrane helix</keyword>
<feature type="transmembrane region" description="Helical" evidence="7">
    <location>
        <begin position="190"/>
        <end position="209"/>
    </location>
</feature>
<evidence type="ECO:0000313" key="9">
    <source>
        <dbReference type="Proteomes" id="UP001165395"/>
    </source>
</evidence>
<protein>
    <submittedName>
        <fullName evidence="8">LysE family translocator</fullName>
    </submittedName>
</protein>
<feature type="transmembrane region" description="Helical" evidence="7">
    <location>
        <begin position="40"/>
        <end position="61"/>
    </location>
</feature>
<organism evidence="8 9">
    <name type="scientific">Leeia speluncae</name>
    <dbReference type="NCBI Taxonomy" id="2884804"/>
    <lineage>
        <taxon>Bacteria</taxon>
        <taxon>Pseudomonadati</taxon>
        <taxon>Pseudomonadota</taxon>
        <taxon>Betaproteobacteria</taxon>
        <taxon>Neisseriales</taxon>
        <taxon>Leeiaceae</taxon>
        <taxon>Leeia</taxon>
    </lineage>
</organism>
<reference evidence="8" key="1">
    <citation type="submission" date="2021-10" db="EMBL/GenBank/DDBJ databases">
        <title>The complete genome sequence of Leeia sp. TBRC 13508.</title>
        <authorList>
            <person name="Charoenyingcharoen P."/>
            <person name="Yukphan P."/>
        </authorList>
    </citation>
    <scope>NUCLEOTIDE SEQUENCE</scope>
    <source>
        <strain evidence="8">TBRC 13508</strain>
    </source>
</reference>
<evidence type="ECO:0000256" key="7">
    <source>
        <dbReference type="SAM" id="Phobius"/>
    </source>
</evidence>
<dbReference type="PANTHER" id="PTHR30086">
    <property type="entry name" value="ARGININE EXPORTER PROTEIN ARGO"/>
    <property type="match status" value="1"/>
</dbReference>
<evidence type="ECO:0000256" key="1">
    <source>
        <dbReference type="ARBA" id="ARBA00004651"/>
    </source>
</evidence>
<keyword evidence="9" id="KW-1185">Reference proteome</keyword>
<comment type="caution">
    <text evidence="8">The sequence shown here is derived from an EMBL/GenBank/DDBJ whole genome shotgun (WGS) entry which is preliminary data.</text>
</comment>
<evidence type="ECO:0000256" key="4">
    <source>
        <dbReference type="ARBA" id="ARBA00022692"/>
    </source>
</evidence>
<proteinExistence type="inferred from homology"/>
<evidence type="ECO:0000256" key="6">
    <source>
        <dbReference type="ARBA" id="ARBA00023136"/>
    </source>
</evidence>